<accession>A0ABW1X838</accession>
<proteinExistence type="predicted"/>
<protein>
    <recommendedName>
        <fullName evidence="4">Helix-turn-helix domain-containing protein</fullName>
    </recommendedName>
</protein>
<evidence type="ECO:0008006" key="4">
    <source>
        <dbReference type="Google" id="ProtNLM"/>
    </source>
</evidence>
<reference evidence="3" key="1">
    <citation type="journal article" date="2019" name="Int. J. Syst. Evol. Microbiol.">
        <title>The Global Catalogue of Microorganisms (GCM) 10K type strain sequencing project: providing services to taxonomists for standard genome sequencing and annotation.</title>
        <authorList>
            <consortium name="The Broad Institute Genomics Platform"/>
            <consortium name="The Broad Institute Genome Sequencing Center for Infectious Disease"/>
            <person name="Wu L."/>
            <person name="Ma J."/>
        </authorList>
    </citation>
    <scope>NUCLEOTIDE SEQUENCE [LARGE SCALE GENOMIC DNA]</scope>
    <source>
        <strain evidence="3">CCUG 47105</strain>
    </source>
</reference>
<organism evidence="2 3">
    <name type="scientific">Oerskovia paurometabola</name>
    <dbReference type="NCBI Taxonomy" id="162170"/>
    <lineage>
        <taxon>Bacteria</taxon>
        <taxon>Bacillati</taxon>
        <taxon>Actinomycetota</taxon>
        <taxon>Actinomycetes</taxon>
        <taxon>Micrococcales</taxon>
        <taxon>Cellulomonadaceae</taxon>
        <taxon>Oerskovia</taxon>
    </lineage>
</organism>
<evidence type="ECO:0000313" key="2">
    <source>
        <dbReference type="EMBL" id="MFC6424640.1"/>
    </source>
</evidence>
<feature type="region of interest" description="Disordered" evidence="1">
    <location>
        <begin position="120"/>
        <end position="180"/>
    </location>
</feature>
<feature type="compositionally biased region" description="Basic and acidic residues" evidence="1">
    <location>
        <begin position="136"/>
        <end position="148"/>
    </location>
</feature>
<dbReference type="Proteomes" id="UP001596305">
    <property type="component" value="Unassembled WGS sequence"/>
</dbReference>
<name>A0ABW1X838_9CELL</name>
<evidence type="ECO:0000256" key="1">
    <source>
        <dbReference type="SAM" id="MobiDB-lite"/>
    </source>
</evidence>
<dbReference type="EMBL" id="JBHSTM010000004">
    <property type="protein sequence ID" value="MFC6424640.1"/>
    <property type="molecule type" value="Genomic_DNA"/>
</dbReference>
<sequence>MADAHAISLRTVTTPGAAPNPIDSARRMYAWRDAIWASDLSTTEKIVALAYADHASSGTLRVWVAVERLQQRTGLKRTSSAGAVRRLRELGWLTITVPGTTGATTRYALTIPDDIAATRPAVATGRPSARPVVSADDDRVSPCDERVSADVPDPLPHPSPHPTNQSPAPVVDDEQGQERPDDGLVEEIRSHPLAVGLTATAARAHAASLRAAGWTRHALAAELGAQDFTGARGPGLLRYRLAALATSTQPQPVVVTPAVERGPSPVQRLLAEHDAHAAARPATPETIAAARAIAHRRIAA</sequence>
<gene>
    <name evidence="2" type="ORF">ACFP71_07380</name>
</gene>
<dbReference type="RefSeq" id="WP_204809397.1">
    <property type="nucleotide sequence ID" value="NZ_BAAAIY010000003.1"/>
</dbReference>
<comment type="caution">
    <text evidence="2">The sequence shown here is derived from an EMBL/GenBank/DDBJ whole genome shotgun (WGS) entry which is preliminary data.</text>
</comment>
<evidence type="ECO:0000313" key="3">
    <source>
        <dbReference type="Proteomes" id="UP001596305"/>
    </source>
</evidence>
<keyword evidence="3" id="KW-1185">Reference proteome</keyword>